<dbReference type="EMBL" id="CAXDID020000190">
    <property type="protein sequence ID" value="CAL6051895.1"/>
    <property type="molecule type" value="Genomic_DNA"/>
</dbReference>
<reference evidence="2 4" key="1">
    <citation type="submission" date="2024-07" db="EMBL/GenBank/DDBJ databases">
        <authorList>
            <person name="Akdeniz Z."/>
        </authorList>
    </citation>
    <scope>NUCLEOTIDE SEQUENCE [LARGE SCALE GENOMIC DNA]</scope>
</reference>
<evidence type="ECO:0000313" key="3">
    <source>
        <dbReference type="EMBL" id="CAL6051899.1"/>
    </source>
</evidence>
<protein>
    <submittedName>
        <fullName evidence="2">Hypothetical_protein</fullName>
    </submittedName>
</protein>
<evidence type="ECO:0000256" key="1">
    <source>
        <dbReference type="SAM" id="Phobius"/>
    </source>
</evidence>
<dbReference type="EMBL" id="CAXDID020000190">
    <property type="protein sequence ID" value="CAL6051899.1"/>
    <property type="molecule type" value="Genomic_DNA"/>
</dbReference>
<feature type="transmembrane region" description="Helical" evidence="1">
    <location>
        <begin position="40"/>
        <end position="60"/>
    </location>
</feature>
<sequence>MSLSVQEIHIRSNILDEEFIYPNTIPDLSVTDVSITVLDIILIVVNINFDSLAVFIISLYQNLLELDDEQLDNIFELVVQIYKYCNFTVEDDMYANINAEQLPNLINVGWKFKQLTVTIAFRELSAHKAVYAVEQYYPKIQQFLIYIILFNVPISVMLPILDVANNKFTQRFLRVDPEEYLYKIFNCELDYTFITVPILDQIRMLFKDQTLESEIIEPDYVDYVPICIFKLQQQVYWLYSEYEVLKVQFQTSIKALLIIYVFPNTQDDVKLEKYLVCDIVQISKFYEYTFQLQINSGKENELILKSNSKSAYSASTSQFYKSVTVLSNALIVLLCWINELFMSVKLFEISIYPCYIDISKLLSDVFNSTNPVFITLSKFEEFAISALFNYVQLSKMCLSSEDMFAYKCYIINDILSAILLSVKLNNCCTNYFVWFI</sequence>
<evidence type="ECO:0000313" key="2">
    <source>
        <dbReference type="EMBL" id="CAL6051895.1"/>
    </source>
</evidence>
<organism evidence="2 4">
    <name type="scientific">Hexamita inflata</name>
    <dbReference type="NCBI Taxonomy" id="28002"/>
    <lineage>
        <taxon>Eukaryota</taxon>
        <taxon>Metamonada</taxon>
        <taxon>Diplomonadida</taxon>
        <taxon>Hexamitidae</taxon>
        <taxon>Hexamitinae</taxon>
        <taxon>Hexamita</taxon>
    </lineage>
</organism>
<proteinExistence type="predicted"/>
<comment type="caution">
    <text evidence="2">The sequence shown here is derived from an EMBL/GenBank/DDBJ whole genome shotgun (WGS) entry which is preliminary data.</text>
</comment>
<name>A0ABP1K223_9EUKA</name>
<keyword evidence="1" id="KW-0812">Transmembrane</keyword>
<dbReference type="Proteomes" id="UP001642409">
    <property type="component" value="Unassembled WGS sequence"/>
</dbReference>
<keyword evidence="4" id="KW-1185">Reference proteome</keyword>
<feature type="transmembrane region" description="Helical" evidence="1">
    <location>
        <begin position="143"/>
        <end position="161"/>
    </location>
</feature>
<keyword evidence="1" id="KW-1133">Transmembrane helix</keyword>
<keyword evidence="1" id="KW-0472">Membrane</keyword>
<gene>
    <name evidence="2" type="ORF">HINF_LOCUS44587</name>
    <name evidence="3" type="ORF">HINF_LOCUS44589</name>
</gene>
<accession>A0ABP1K223</accession>
<evidence type="ECO:0000313" key="4">
    <source>
        <dbReference type="Proteomes" id="UP001642409"/>
    </source>
</evidence>